<organism evidence="2 3">
    <name type="scientific">Metschnikowia pulcherrima</name>
    <dbReference type="NCBI Taxonomy" id="27326"/>
    <lineage>
        <taxon>Eukaryota</taxon>
        <taxon>Fungi</taxon>
        <taxon>Dikarya</taxon>
        <taxon>Ascomycota</taxon>
        <taxon>Saccharomycotina</taxon>
        <taxon>Pichiomycetes</taxon>
        <taxon>Metschnikowiaceae</taxon>
        <taxon>Metschnikowia</taxon>
    </lineage>
</organism>
<dbReference type="Proteomes" id="UP000649328">
    <property type="component" value="Unassembled WGS sequence"/>
</dbReference>
<comment type="caution">
    <text evidence="2">The sequence shown here is derived from an EMBL/GenBank/DDBJ whole genome shotgun (WGS) entry which is preliminary data.</text>
</comment>
<evidence type="ECO:0000313" key="3">
    <source>
        <dbReference type="Proteomes" id="UP000649328"/>
    </source>
</evidence>
<dbReference type="AlphaFoldDB" id="A0A8H7GZJ0"/>
<feature type="compositionally biased region" description="Low complexity" evidence="1">
    <location>
        <begin position="27"/>
        <end position="39"/>
    </location>
</feature>
<evidence type="ECO:0000256" key="1">
    <source>
        <dbReference type="SAM" id="MobiDB-lite"/>
    </source>
</evidence>
<keyword evidence="3" id="KW-1185">Reference proteome</keyword>
<proteinExistence type="predicted"/>
<gene>
    <name evidence="2" type="ORF">HF325_000918</name>
</gene>
<evidence type="ECO:0000313" key="2">
    <source>
        <dbReference type="EMBL" id="KAF8005461.1"/>
    </source>
</evidence>
<reference evidence="2" key="1">
    <citation type="submission" date="2020-10" db="EMBL/GenBank/DDBJ databases">
        <title>The Whole-Genome Sequence of Metschnikowia persimmonesis, a Novel Endophytic Yeast Species Isolated from Medicinal Plant Diospyros kaki Thumb.</title>
        <authorList>
            <person name="Rahmat E."/>
            <person name="Kang Y."/>
        </authorList>
    </citation>
    <scope>NUCLEOTIDE SEQUENCE</scope>
    <source>
        <strain evidence="2">KIOM G15050</strain>
    </source>
</reference>
<sequence length="62" mass="6233">MLANADFVTASLSFVARADMPTLNTGTSTTSTSSSSSSSKLLEALRPHLQEAPPGLAVAPAG</sequence>
<protein>
    <submittedName>
        <fullName evidence="2">Uncharacterized protein</fullName>
    </submittedName>
</protein>
<feature type="region of interest" description="Disordered" evidence="1">
    <location>
        <begin position="19"/>
        <end position="62"/>
    </location>
</feature>
<accession>A0A8H7GZJ0</accession>
<dbReference type="EMBL" id="JACBPP010000001">
    <property type="protein sequence ID" value="KAF8005461.1"/>
    <property type="molecule type" value="Genomic_DNA"/>
</dbReference>
<name>A0A8H7GZJ0_9ASCO</name>